<reference evidence="2 3" key="1">
    <citation type="submission" date="2016-10" db="EMBL/GenBank/DDBJ databases">
        <authorList>
            <person name="de Groot N.N."/>
        </authorList>
    </citation>
    <scope>NUCLEOTIDE SEQUENCE [LARGE SCALE GENOMIC DNA]</scope>
    <source>
        <strain evidence="2 3">DSM 22007</strain>
    </source>
</reference>
<dbReference type="STRING" id="657014.SAMN04488092_102263"/>
<protein>
    <submittedName>
        <fullName evidence="2">Uncharacterized protein</fullName>
    </submittedName>
</protein>
<dbReference type="Proteomes" id="UP000198634">
    <property type="component" value="Unassembled WGS sequence"/>
</dbReference>
<dbReference type="AlphaFoldDB" id="A0A1H9ATP1"/>
<keyword evidence="3" id="KW-1185">Reference proteome</keyword>
<accession>A0A1H9ATP1</accession>
<keyword evidence="1" id="KW-0472">Membrane</keyword>
<feature type="transmembrane region" description="Helical" evidence="1">
    <location>
        <begin position="43"/>
        <end position="61"/>
    </location>
</feature>
<evidence type="ECO:0000256" key="1">
    <source>
        <dbReference type="SAM" id="Phobius"/>
    </source>
</evidence>
<keyword evidence="1" id="KW-0812">Transmembrane</keyword>
<keyword evidence="1" id="KW-1133">Transmembrane helix</keyword>
<evidence type="ECO:0000313" key="2">
    <source>
        <dbReference type="EMBL" id="SEP80192.1"/>
    </source>
</evidence>
<proteinExistence type="predicted"/>
<dbReference type="EMBL" id="FOEP01000002">
    <property type="protein sequence ID" value="SEP80192.1"/>
    <property type="molecule type" value="Genomic_DNA"/>
</dbReference>
<organism evidence="2 3">
    <name type="scientific">Thalassovita taeanensis</name>
    <dbReference type="NCBI Taxonomy" id="657014"/>
    <lineage>
        <taxon>Bacteria</taxon>
        <taxon>Pseudomonadati</taxon>
        <taxon>Pseudomonadota</taxon>
        <taxon>Alphaproteobacteria</taxon>
        <taxon>Rhodobacterales</taxon>
        <taxon>Roseobacteraceae</taxon>
        <taxon>Thalassovita</taxon>
    </lineage>
</organism>
<sequence>MAVSFLRPEAQAALRRWREPVVALGIVLIGVRWALIGLGPLRWIGGIVVLAGAAGLGFVALRRARFARMAGGAGLVEVDEGVVSYFGPVSGGSLAISALSAIRLLRMGEGQQVWLLSAPGEAPLHIPVDAEGSEALFDVFAALPGMQTEAMLRALRRPASDDVLIWRSNPMRLH</sequence>
<evidence type="ECO:0000313" key="3">
    <source>
        <dbReference type="Proteomes" id="UP000198634"/>
    </source>
</evidence>
<name>A0A1H9ATP1_9RHOB</name>
<feature type="transmembrane region" description="Helical" evidence="1">
    <location>
        <begin position="21"/>
        <end position="37"/>
    </location>
</feature>
<gene>
    <name evidence="2" type="ORF">SAMN04488092_102263</name>
</gene>